<accession>A0ABV5LTA0</accession>
<gene>
    <name evidence="2" type="ORF">ACFFVI_09950</name>
</gene>
<keyword evidence="1" id="KW-0472">Membrane</keyword>
<comment type="caution">
    <text evidence="2">The sequence shown here is derived from an EMBL/GenBank/DDBJ whole genome shotgun (WGS) entry which is preliminary data.</text>
</comment>
<evidence type="ECO:0000313" key="2">
    <source>
        <dbReference type="EMBL" id="MFB9377294.1"/>
    </source>
</evidence>
<protein>
    <submittedName>
        <fullName evidence="2">DUF3017 domain-containing protein</fullName>
    </submittedName>
</protein>
<organism evidence="2 3">
    <name type="scientific">Kineococcus gynurae</name>
    <dbReference type="NCBI Taxonomy" id="452979"/>
    <lineage>
        <taxon>Bacteria</taxon>
        <taxon>Bacillati</taxon>
        <taxon>Actinomycetota</taxon>
        <taxon>Actinomycetes</taxon>
        <taxon>Kineosporiales</taxon>
        <taxon>Kineosporiaceae</taxon>
        <taxon>Kineococcus</taxon>
    </lineage>
</organism>
<dbReference type="Proteomes" id="UP001589748">
    <property type="component" value="Unassembled WGS sequence"/>
</dbReference>
<feature type="transmembrane region" description="Helical" evidence="1">
    <location>
        <begin position="78"/>
        <end position="97"/>
    </location>
</feature>
<sequence length="100" mass="9760">MSAPPPPGLTRPPAHPATAVLLALLGGVALALLTTWVAGPTAGGLLLAADLAVAAVLRLVLPVRVAGALAVRSRGVDVTTLLVLAVLCAALASVLPLPPV</sequence>
<feature type="transmembrane region" description="Helical" evidence="1">
    <location>
        <begin position="20"/>
        <end position="39"/>
    </location>
</feature>
<keyword evidence="1" id="KW-0812">Transmembrane</keyword>
<reference evidence="2 3" key="1">
    <citation type="submission" date="2024-09" db="EMBL/GenBank/DDBJ databases">
        <authorList>
            <person name="Sun Q."/>
            <person name="Mori K."/>
        </authorList>
    </citation>
    <scope>NUCLEOTIDE SEQUENCE [LARGE SCALE GENOMIC DNA]</scope>
    <source>
        <strain evidence="2 3">TISTR 1856</strain>
    </source>
</reference>
<proteinExistence type="predicted"/>
<name>A0ABV5LTA0_9ACTN</name>
<keyword evidence="1" id="KW-1133">Transmembrane helix</keyword>
<keyword evidence="3" id="KW-1185">Reference proteome</keyword>
<dbReference type="EMBL" id="JBHMDM010000005">
    <property type="protein sequence ID" value="MFB9377294.1"/>
    <property type="molecule type" value="Genomic_DNA"/>
</dbReference>
<dbReference type="RefSeq" id="WP_380139275.1">
    <property type="nucleotide sequence ID" value="NZ_JBHLUI010000010.1"/>
</dbReference>
<dbReference type="Pfam" id="PF11222">
    <property type="entry name" value="DUF3017"/>
    <property type="match status" value="1"/>
</dbReference>
<evidence type="ECO:0000313" key="3">
    <source>
        <dbReference type="Proteomes" id="UP001589748"/>
    </source>
</evidence>
<feature type="transmembrane region" description="Helical" evidence="1">
    <location>
        <begin position="45"/>
        <end position="66"/>
    </location>
</feature>
<dbReference type="InterPro" id="IPR021385">
    <property type="entry name" value="DUF3017"/>
</dbReference>
<evidence type="ECO:0000256" key="1">
    <source>
        <dbReference type="SAM" id="Phobius"/>
    </source>
</evidence>